<gene>
    <name evidence="1" type="ORF">F4821DRAFT_235947</name>
</gene>
<proteinExistence type="predicted"/>
<name>A0ACC0D4F0_9PEZI</name>
<dbReference type="EMBL" id="MU394307">
    <property type="protein sequence ID" value="KAI6087494.1"/>
    <property type="molecule type" value="Genomic_DNA"/>
</dbReference>
<reference evidence="1 2" key="1">
    <citation type="journal article" date="2022" name="New Phytol.">
        <title>Ecological generalism drives hyperdiversity of secondary metabolite gene clusters in xylarialean endophytes.</title>
        <authorList>
            <person name="Franco M.E.E."/>
            <person name="Wisecaver J.H."/>
            <person name="Arnold A.E."/>
            <person name="Ju Y.M."/>
            <person name="Slot J.C."/>
            <person name="Ahrendt S."/>
            <person name="Moore L.P."/>
            <person name="Eastman K.E."/>
            <person name="Scott K."/>
            <person name="Konkel Z."/>
            <person name="Mondo S.J."/>
            <person name="Kuo A."/>
            <person name="Hayes R.D."/>
            <person name="Haridas S."/>
            <person name="Andreopoulos B."/>
            <person name="Riley R."/>
            <person name="LaButti K."/>
            <person name="Pangilinan J."/>
            <person name="Lipzen A."/>
            <person name="Amirebrahimi M."/>
            <person name="Yan J."/>
            <person name="Adam C."/>
            <person name="Keymanesh K."/>
            <person name="Ng V."/>
            <person name="Louie K."/>
            <person name="Northen T."/>
            <person name="Drula E."/>
            <person name="Henrissat B."/>
            <person name="Hsieh H.M."/>
            <person name="Youens-Clark K."/>
            <person name="Lutzoni F."/>
            <person name="Miadlikowska J."/>
            <person name="Eastwood D.C."/>
            <person name="Hamelin R.C."/>
            <person name="Grigoriev I.V."/>
            <person name="U'Ren J.M."/>
        </authorList>
    </citation>
    <scope>NUCLEOTIDE SEQUENCE [LARGE SCALE GENOMIC DNA]</scope>
    <source>
        <strain evidence="1 2">ER1909</strain>
    </source>
</reference>
<accession>A0ACC0D4F0</accession>
<sequence length="77" mass="8523">MSFPYILAVTLVVIKIGSQTWPSRMSSSPALASPDFSSCRTVIEPFPSEGEVVCYGRRSLLDLLDEILATVRCRVRC</sequence>
<protein>
    <submittedName>
        <fullName evidence="1">Uncharacterized protein</fullName>
    </submittedName>
</protein>
<keyword evidence="2" id="KW-1185">Reference proteome</keyword>
<organism evidence="1 2">
    <name type="scientific">Hypoxylon rubiginosum</name>
    <dbReference type="NCBI Taxonomy" id="110542"/>
    <lineage>
        <taxon>Eukaryota</taxon>
        <taxon>Fungi</taxon>
        <taxon>Dikarya</taxon>
        <taxon>Ascomycota</taxon>
        <taxon>Pezizomycotina</taxon>
        <taxon>Sordariomycetes</taxon>
        <taxon>Xylariomycetidae</taxon>
        <taxon>Xylariales</taxon>
        <taxon>Hypoxylaceae</taxon>
        <taxon>Hypoxylon</taxon>
    </lineage>
</organism>
<evidence type="ECO:0000313" key="1">
    <source>
        <dbReference type="EMBL" id="KAI6087494.1"/>
    </source>
</evidence>
<evidence type="ECO:0000313" key="2">
    <source>
        <dbReference type="Proteomes" id="UP001497680"/>
    </source>
</evidence>
<dbReference type="Proteomes" id="UP001497680">
    <property type="component" value="Unassembled WGS sequence"/>
</dbReference>
<feature type="non-terminal residue" evidence="1">
    <location>
        <position position="77"/>
    </location>
</feature>
<comment type="caution">
    <text evidence="1">The sequence shown here is derived from an EMBL/GenBank/DDBJ whole genome shotgun (WGS) entry which is preliminary data.</text>
</comment>